<name>A0A7J5TYQ1_9BACT</name>
<reference evidence="2 3" key="1">
    <citation type="submission" date="2019-10" db="EMBL/GenBank/DDBJ databases">
        <title>Rudanella paleaurantiibacter sp. nov., isolated from sludge.</title>
        <authorList>
            <person name="Xu S.Q."/>
        </authorList>
    </citation>
    <scope>NUCLEOTIDE SEQUENCE [LARGE SCALE GENOMIC DNA]</scope>
    <source>
        <strain evidence="2 3">HX-22-17</strain>
    </source>
</reference>
<accession>A0A7J5TYQ1</accession>
<keyword evidence="1" id="KW-1133">Transmembrane helix</keyword>
<keyword evidence="1" id="KW-0472">Membrane</keyword>
<dbReference type="Proteomes" id="UP000488299">
    <property type="component" value="Unassembled WGS sequence"/>
</dbReference>
<feature type="transmembrane region" description="Helical" evidence="1">
    <location>
        <begin position="6"/>
        <end position="35"/>
    </location>
</feature>
<evidence type="ECO:0000313" key="3">
    <source>
        <dbReference type="Proteomes" id="UP000488299"/>
    </source>
</evidence>
<organism evidence="2 3">
    <name type="scientific">Rudanella paleaurantiibacter</name>
    <dbReference type="NCBI Taxonomy" id="2614655"/>
    <lineage>
        <taxon>Bacteria</taxon>
        <taxon>Pseudomonadati</taxon>
        <taxon>Bacteroidota</taxon>
        <taxon>Cytophagia</taxon>
        <taxon>Cytophagales</taxon>
        <taxon>Cytophagaceae</taxon>
        <taxon>Rudanella</taxon>
    </lineage>
</organism>
<keyword evidence="3" id="KW-1185">Reference proteome</keyword>
<comment type="caution">
    <text evidence="2">The sequence shown here is derived from an EMBL/GenBank/DDBJ whole genome shotgun (WGS) entry which is preliminary data.</text>
</comment>
<sequence length="100" mass="11391">MKSILAGLLLGAALFMLPFFLLRLAIFFLLMGAFFRLVRGPRRGPWAFGKPGRGFGNRGFAFADRIRQMSDEEYNAFKQQRCGHWGRRAPYTQSAETSNL</sequence>
<evidence type="ECO:0000313" key="2">
    <source>
        <dbReference type="EMBL" id="KAB7730279.1"/>
    </source>
</evidence>
<protein>
    <submittedName>
        <fullName evidence="2">Uncharacterized protein</fullName>
    </submittedName>
</protein>
<dbReference type="EMBL" id="WELI01000005">
    <property type="protein sequence ID" value="KAB7730279.1"/>
    <property type="molecule type" value="Genomic_DNA"/>
</dbReference>
<gene>
    <name evidence="2" type="ORF">F5984_14015</name>
</gene>
<evidence type="ECO:0000256" key="1">
    <source>
        <dbReference type="SAM" id="Phobius"/>
    </source>
</evidence>
<keyword evidence="1" id="KW-0812">Transmembrane</keyword>
<dbReference type="AlphaFoldDB" id="A0A7J5TYQ1"/>
<proteinExistence type="predicted"/>